<dbReference type="CDD" id="cd00009">
    <property type="entry name" value="AAA"/>
    <property type="match status" value="1"/>
</dbReference>
<keyword evidence="2" id="KW-0547">Nucleotide-binding</keyword>
<comment type="similarity">
    <text evidence="1">Belongs to the IS21/IS1162 putative ATP-binding protein family.</text>
</comment>
<dbReference type="InterPro" id="IPR027417">
    <property type="entry name" value="P-loop_NTPase"/>
</dbReference>
<dbReference type="InterPro" id="IPR003593">
    <property type="entry name" value="AAA+_ATPase"/>
</dbReference>
<gene>
    <name evidence="5" type="primary">istB</name>
    <name evidence="5" type="ORF">ACFOZ5_13415</name>
</gene>
<dbReference type="PANTHER" id="PTHR30050">
    <property type="entry name" value="CHROMOSOMAL REPLICATION INITIATOR PROTEIN DNAA"/>
    <property type="match status" value="1"/>
</dbReference>
<dbReference type="PANTHER" id="PTHR30050:SF4">
    <property type="entry name" value="ATP-BINDING PROTEIN RV3427C IN INSERTION SEQUENCE-RELATED"/>
    <property type="match status" value="1"/>
</dbReference>
<reference evidence="6" key="1">
    <citation type="journal article" date="2019" name="Int. J. Syst. Evol. Microbiol.">
        <title>The Global Catalogue of Microorganisms (GCM) 10K type strain sequencing project: providing services to taxonomists for standard genome sequencing and annotation.</title>
        <authorList>
            <consortium name="The Broad Institute Genomics Platform"/>
            <consortium name="The Broad Institute Genome Sequencing Center for Infectious Disease"/>
            <person name="Wu L."/>
            <person name="Ma J."/>
        </authorList>
    </citation>
    <scope>NUCLEOTIDE SEQUENCE [LARGE SCALE GENOMIC DNA]</scope>
    <source>
        <strain evidence="6">CECT 7297</strain>
    </source>
</reference>
<dbReference type="Pfam" id="PF01695">
    <property type="entry name" value="IstB_IS21"/>
    <property type="match status" value="1"/>
</dbReference>
<evidence type="ECO:0000259" key="4">
    <source>
        <dbReference type="SMART" id="SM00382"/>
    </source>
</evidence>
<comment type="caution">
    <text evidence="5">The sequence shown here is derived from an EMBL/GenBank/DDBJ whole genome shotgun (WGS) entry which is preliminary data.</text>
</comment>
<evidence type="ECO:0000313" key="6">
    <source>
        <dbReference type="Proteomes" id="UP001595798"/>
    </source>
</evidence>
<feature type="domain" description="AAA+ ATPase" evidence="4">
    <location>
        <begin position="98"/>
        <end position="231"/>
    </location>
</feature>
<dbReference type="SUPFAM" id="SSF52540">
    <property type="entry name" value="P-loop containing nucleoside triphosphate hydrolases"/>
    <property type="match status" value="1"/>
</dbReference>
<organism evidence="5 6">
    <name type="scientific">Marinobacter lacisalsi</name>
    <dbReference type="NCBI Taxonomy" id="475979"/>
    <lineage>
        <taxon>Bacteria</taxon>
        <taxon>Pseudomonadati</taxon>
        <taxon>Pseudomonadota</taxon>
        <taxon>Gammaproteobacteria</taxon>
        <taxon>Pseudomonadales</taxon>
        <taxon>Marinobacteraceae</taxon>
        <taxon>Marinobacter</taxon>
    </lineage>
</organism>
<sequence>MLKHPTLDKLHTLKLTGMAAALADQSATPDITDLSFEERLGLLVDREMTERDNRRMSSRLRRAKLRHTAILEDIDYRNSRGLDKGLIQSLAGCQWVKEHLNILITGPTGVGKTWLACALAHKACREGYTAQYVRLTRLLRELTIAKGDGQYAKLLTNLAKVDVLILDDWGLMKLSAENRRDLLEVLEDRHGRRSTIATSQLPMDQWHDVIGDATLADAILDRLVHNAYKINLRGESMRKRQSKLTDTTASE</sequence>
<dbReference type="Proteomes" id="UP001595798">
    <property type="component" value="Unassembled WGS sequence"/>
</dbReference>
<dbReference type="NCBIfam" id="NF038214">
    <property type="entry name" value="IS21_help_AAA"/>
    <property type="match status" value="1"/>
</dbReference>
<dbReference type="Gene3D" id="3.40.50.300">
    <property type="entry name" value="P-loop containing nucleotide triphosphate hydrolases"/>
    <property type="match status" value="1"/>
</dbReference>
<dbReference type="InterPro" id="IPR028350">
    <property type="entry name" value="DNAC/IstB-like"/>
</dbReference>
<dbReference type="PIRSF" id="PIRSF003073">
    <property type="entry name" value="DNAC_TnpB_IstB"/>
    <property type="match status" value="1"/>
</dbReference>
<evidence type="ECO:0000256" key="1">
    <source>
        <dbReference type="ARBA" id="ARBA00008059"/>
    </source>
</evidence>
<accession>A0ABV8QIL6</accession>
<dbReference type="SMART" id="SM00382">
    <property type="entry name" value="AAA"/>
    <property type="match status" value="1"/>
</dbReference>
<keyword evidence="3" id="KW-0067">ATP-binding</keyword>
<dbReference type="EMBL" id="JBHSDI010000031">
    <property type="protein sequence ID" value="MFC4260026.1"/>
    <property type="molecule type" value="Genomic_DNA"/>
</dbReference>
<proteinExistence type="inferred from homology"/>
<keyword evidence="6" id="KW-1185">Reference proteome</keyword>
<evidence type="ECO:0000313" key="5">
    <source>
        <dbReference type="EMBL" id="MFC4260026.1"/>
    </source>
</evidence>
<protein>
    <submittedName>
        <fullName evidence="5">IS21-like element helper ATPase IstB</fullName>
    </submittedName>
</protein>
<dbReference type="InterPro" id="IPR002611">
    <property type="entry name" value="IstB_ATP-bd"/>
</dbReference>
<dbReference type="InterPro" id="IPR047661">
    <property type="entry name" value="IstB"/>
</dbReference>
<evidence type="ECO:0000256" key="2">
    <source>
        <dbReference type="ARBA" id="ARBA00022741"/>
    </source>
</evidence>
<dbReference type="RefSeq" id="WP_379888143.1">
    <property type="nucleotide sequence ID" value="NZ_JBHSDI010000031.1"/>
</dbReference>
<name>A0ABV8QIL6_9GAMM</name>
<evidence type="ECO:0000256" key="3">
    <source>
        <dbReference type="ARBA" id="ARBA00022840"/>
    </source>
</evidence>